<feature type="transmembrane region" description="Helical" evidence="1">
    <location>
        <begin position="472"/>
        <end position="492"/>
    </location>
</feature>
<evidence type="ECO:0000313" key="3">
    <source>
        <dbReference type="Proteomes" id="UP000000485"/>
    </source>
</evidence>
<keyword evidence="1" id="KW-1133">Transmembrane helix</keyword>
<reference evidence="3" key="1">
    <citation type="submission" date="2011-04" db="EMBL/GenBank/DDBJ databases">
        <title>Complete sequence of Cellvibrio gilvus ATCC 13127.</title>
        <authorList>
            <person name="Lucas S."/>
            <person name="Han J."/>
            <person name="Lapidus A."/>
            <person name="Cheng J.-F."/>
            <person name="Goodwin L."/>
            <person name="Pitluck S."/>
            <person name="Peters L."/>
            <person name="Munk A."/>
            <person name="Detter J.C."/>
            <person name="Han C."/>
            <person name="Tapia R."/>
            <person name="Land M."/>
            <person name="Hauser L."/>
            <person name="Kyrpides N."/>
            <person name="Ivanova N."/>
            <person name="Ovchinnikova G."/>
            <person name="Pagani I."/>
            <person name="Mead D."/>
            <person name="Brumm P."/>
            <person name="Woyke T."/>
        </authorList>
    </citation>
    <scope>NUCLEOTIDE SEQUENCE [LARGE SCALE GENOMIC DNA]</scope>
    <source>
        <strain evidence="3">ATCC 13127 / NRRL B-14078</strain>
    </source>
</reference>
<feature type="transmembrane region" description="Helical" evidence="1">
    <location>
        <begin position="405"/>
        <end position="428"/>
    </location>
</feature>
<dbReference type="AlphaFoldDB" id="F8A459"/>
<feature type="transmembrane region" description="Helical" evidence="1">
    <location>
        <begin position="309"/>
        <end position="327"/>
    </location>
</feature>
<dbReference type="STRING" id="593907.Celgi_0299"/>
<dbReference type="Proteomes" id="UP000000485">
    <property type="component" value="Chromosome"/>
</dbReference>
<keyword evidence="1" id="KW-0812">Transmembrane</keyword>
<feature type="transmembrane region" description="Helical" evidence="1">
    <location>
        <begin position="347"/>
        <end position="371"/>
    </location>
</feature>
<feature type="transmembrane region" description="Helical" evidence="1">
    <location>
        <begin position="252"/>
        <end position="273"/>
    </location>
</feature>
<feature type="transmembrane region" description="Helical" evidence="1">
    <location>
        <begin position="97"/>
        <end position="117"/>
    </location>
</feature>
<keyword evidence="1" id="KW-0472">Membrane</keyword>
<keyword evidence="3" id="KW-1185">Reference proteome</keyword>
<gene>
    <name evidence="2" type="ordered locus">Celgi_0299</name>
</gene>
<dbReference type="RefSeq" id="WP_013882347.1">
    <property type="nucleotide sequence ID" value="NC_015671.1"/>
</dbReference>
<accession>F8A459</accession>
<evidence type="ECO:0000256" key="1">
    <source>
        <dbReference type="SAM" id="Phobius"/>
    </source>
</evidence>
<evidence type="ECO:0000313" key="2">
    <source>
        <dbReference type="EMBL" id="AEI10822.1"/>
    </source>
</evidence>
<dbReference type="EMBL" id="CP002665">
    <property type="protein sequence ID" value="AEI10822.1"/>
    <property type="molecule type" value="Genomic_DNA"/>
</dbReference>
<proteinExistence type="predicted"/>
<feature type="transmembrane region" description="Helical" evidence="1">
    <location>
        <begin position="440"/>
        <end position="465"/>
    </location>
</feature>
<dbReference type="HOGENOM" id="CLU_036785_2_0_11"/>
<feature type="transmembrane region" description="Helical" evidence="1">
    <location>
        <begin position="34"/>
        <end position="52"/>
    </location>
</feature>
<evidence type="ECO:0008006" key="4">
    <source>
        <dbReference type="Google" id="ProtNLM"/>
    </source>
</evidence>
<dbReference type="OrthoDB" id="2014935at2"/>
<name>F8A459_CELGA</name>
<feature type="transmembrane region" description="Helical" evidence="1">
    <location>
        <begin position="205"/>
        <end position="221"/>
    </location>
</feature>
<feature type="transmembrane region" description="Helical" evidence="1">
    <location>
        <begin position="138"/>
        <end position="160"/>
    </location>
</feature>
<dbReference type="eggNOG" id="COG3559">
    <property type="taxonomic scope" value="Bacteria"/>
</dbReference>
<dbReference type="KEGG" id="cga:Celgi_0299"/>
<sequence>MTLAAPPRTGGTTNALAGTRGLVRLALRADRFRVLVWALAVGWLVTVSVQAFEGLYATPESRAARARLISSPAATALGGPGFGLEDYTTGAMTANELGLWVMLPVAIMAALAVTRHLRAPEEDGRLELVRSQPVGRDAPVVAGLVAAAVATFAVGAATFAGLLTTSLDPRGSAVLCAAVVVQALVFAAVSAIASQVSGSARGASGLALAAVGAAFVLRAVGDVRGPRSTSVWTWLSPFGWSQATAPYVLDRWWPLLVGLAAAGLATAGAFALVGRRDHGSGLLPERLGRAHGRLASVTGLLWRRQRVPVASWSLAIVLCALLVGLLADGVVEFVDDDPDLARLFPAGAAGAVASVLTLYVVFLAVLAAAYVGTAVGAARSEEVSGRSAALLALPVSRTRWLGAQVGLAALVATASLGVAGLVMGLAAARTLDDPDQVARLLGAAAVTVPGVLVVLGVAVVVLGWAPRAFGLVWAYVAYVGVWSMFGAILPDGTGVASPFTYLPGLPAEPMDWSGAIGVTATAAVLVAFGLAGFRRRDLAA</sequence>
<protein>
    <recommendedName>
        <fullName evidence="4">Exporter of polyketide antibiotics-like protein</fullName>
    </recommendedName>
</protein>
<feature type="transmembrane region" description="Helical" evidence="1">
    <location>
        <begin position="172"/>
        <end position="193"/>
    </location>
</feature>
<feature type="transmembrane region" description="Helical" evidence="1">
    <location>
        <begin position="512"/>
        <end position="533"/>
    </location>
</feature>
<organism evidence="2 3">
    <name type="scientific">Cellulomonas gilvus (strain ATCC 13127 / NRRL B-14078)</name>
    <name type="common">Cellvibrio gilvus</name>
    <dbReference type="NCBI Taxonomy" id="593907"/>
    <lineage>
        <taxon>Bacteria</taxon>
        <taxon>Bacillati</taxon>
        <taxon>Actinomycetota</taxon>
        <taxon>Actinomycetes</taxon>
        <taxon>Micrococcales</taxon>
        <taxon>Cellulomonadaceae</taxon>
        <taxon>Cellulomonas</taxon>
    </lineage>
</organism>